<comment type="cofactor">
    <cofactor evidence="1">
        <name>Mg(2+)</name>
        <dbReference type="ChEBI" id="CHEBI:18420"/>
    </cofactor>
</comment>
<sequence length="375" mass="42596">MPTMIKKDDKTMEPPNGKPHRKIERDDVPESSNHIPPPESGVLKGGEVNSKTRALKAVTSIIADADEKPQKKLNNEVNGTQKQKTEYWGKSIGKFEYIFYKFLLVLLYICFGLFRYGQYQYHKMKLRIFSIIYNHAYTPQLIRQDVVSLKKIPKRLAAILEVKPVGDVGGGVTGLLNDASEIVCWTVSAGIKHLMLYDYDGILQRNVPELRMEIHSNLAKYFGPAHVPNYAVKIPHSNKIFYNLDGIETETDVSNEIEANEEKDKIAIEISLLSNRDGRETIVDLTKTMAELCAVNELSVSDITMDLVDSELKQLVGPEPDLLLYFGPSLDLQGFPPWHIRLTEFYWEKDNNEVIYSVFIRGLRQYAGCKVNVGK</sequence>
<name>A0A8B8UMS4_SACPA</name>
<dbReference type="InterPro" id="IPR036424">
    <property type="entry name" value="UPP_synth-like_sf"/>
</dbReference>
<dbReference type="GO" id="GO:0045547">
    <property type="term" value="F:ditrans,polycis-polyprenyl diphosphate synthase [(2E,6E)-farnesyl diphosphate specific] activity"/>
    <property type="evidence" value="ECO:0007669"/>
    <property type="project" value="UniProtKB-EC"/>
</dbReference>
<evidence type="ECO:0000256" key="8">
    <source>
        <dbReference type="ARBA" id="ARBA00022824"/>
    </source>
</evidence>
<dbReference type="OrthoDB" id="19639at2759"/>
<accession>A0A8B8UMS4</accession>
<feature type="compositionally biased region" description="Basic and acidic residues" evidence="13">
    <location>
        <begin position="1"/>
        <end position="12"/>
    </location>
</feature>
<evidence type="ECO:0000256" key="1">
    <source>
        <dbReference type="ARBA" id="ARBA00001946"/>
    </source>
</evidence>
<dbReference type="RefSeq" id="XP_033765085.1">
    <property type="nucleotide sequence ID" value="XM_033909194.1"/>
</dbReference>
<dbReference type="InterPro" id="IPR038887">
    <property type="entry name" value="Nus1/NgBR"/>
</dbReference>
<dbReference type="GO" id="GO:1904423">
    <property type="term" value="C:dehydrodolichyl diphosphate synthase complex"/>
    <property type="evidence" value="ECO:0007669"/>
    <property type="project" value="InterPro"/>
</dbReference>
<keyword evidence="9" id="KW-0460">Magnesium</keyword>
<evidence type="ECO:0000256" key="2">
    <source>
        <dbReference type="ARBA" id="ARBA00004586"/>
    </source>
</evidence>
<feature type="transmembrane region" description="Helical" evidence="14">
    <location>
        <begin position="97"/>
        <end position="117"/>
    </location>
</feature>
<feature type="region of interest" description="Disordered" evidence="13">
    <location>
        <begin position="1"/>
        <end position="48"/>
    </location>
</feature>
<comment type="similarity">
    <text evidence="4">Belongs to the UPP synthase family.</text>
</comment>
<evidence type="ECO:0000256" key="10">
    <source>
        <dbReference type="ARBA" id="ARBA00022989"/>
    </source>
</evidence>
<comment type="subcellular location">
    <subcellularLocation>
        <location evidence="2">Endoplasmic reticulum membrane</location>
    </subcellularLocation>
</comment>
<dbReference type="UniPathway" id="UPA00378"/>
<evidence type="ECO:0000256" key="14">
    <source>
        <dbReference type="SAM" id="Phobius"/>
    </source>
</evidence>
<reference evidence="15" key="4">
    <citation type="submission" date="2025-08" db="UniProtKB">
        <authorList>
            <consortium name="RefSeq"/>
        </authorList>
    </citation>
    <scope>IDENTIFICATION</scope>
    <source>
        <strain evidence="15">CBS432</strain>
    </source>
</reference>
<evidence type="ECO:0000256" key="13">
    <source>
        <dbReference type="SAM" id="MobiDB-lite"/>
    </source>
</evidence>
<protein>
    <recommendedName>
        <fullName evidence="5">ditrans,polycis-polyprenyl diphosphate synthase [(2E,6E)-farnesyldiphosphate specific]</fullName>
        <ecNumber evidence="5">2.5.1.87</ecNumber>
    </recommendedName>
</protein>
<dbReference type="PANTHER" id="PTHR21528:SF0">
    <property type="entry name" value="DEHYDRODOLICHYL DIPHOSPHATE SYNTHASE COMPLEX SUBUNIT NUS1"/>
    <property type="match status" value="1"/>
</dbReference>
<reference evidence="15" key="2">
    <citation type="submission" date="2020-01" db="EMBL/GenBank/DDBJ databases">
        <title>Population-level Yeast Reference Genomes.</title>
        <authorList>
            <person name="Yue J.-X."/>
        </authorList>
    </citation>
    <scope>NUCLEOTIDE SEQUENCE</scope>
    <source>
        <strain evidence="15">CBS432</strain>
    </source>
</reference>
<keyword evidence="8" id="KW-0256">Endoplasmic reticulum</keyword>
<dbReference type="GeneID" id="54629299"/>
<keyword evidence="6" id="KW-0808">Transferase</keyword>
<evidence type="ECO:0000256" key="6">
    <source>
        <dbReference type="ARBA" id="ARBA00022679"/>
    </source>
</evidence>
<evidence type="ECO:0000256" key="5">
    <source>
        <dbReference type="ARBA" id="ARBA00012596"/>
    </source>
</evidence>
<comment type="catalytic activity">
    <reaction evidence="12">
        <text>n isopentenyl diphosphate + (2E,6E)-farnesyl diphosphate = a di-trans,poly-cis-polyprenyl diphosphate + n diphosphate</text>
        <dbReference type="Rhea" id="RHEA:53008"/>
        <dbReference type="Rhea" id="RHEA-COMP:19494"/>
        <dbReference type="ChEBI" id="CHEBI:33019"/>
        <dbReference type="ChEBI" id="CHEBI:128769"/>
        <dbReference type="ChEBI" id="CHEBI:136960"/>
        <dbReference type="ChEBI" id="CHEBI:175763"/>
        <dbReference type="EC" id="2.5.1.87"/>
    </reaction>
</comment>
<evidence type="ECO:0000256" key="11">
    <source>
        <dbReference type="ARBA" id="ARBA00023136"/>
    </source>
</evidence>
<evidence type="ECO:0000313" key="15">
    <source>
        <dbReference type="RefSeq" id="XP_033765085.1"/>
    </source>
</evidence>
<dbReference type="SUPFAM" id="SSF64005">
    <property type="entry name" value="Undecaprenyl diphosphate synthase"/>
    <property type="match status" value="1"/>
</dbReference>
<dbReference type="EC" id="2.5.1.87" evidence="5"/>
<evidence type="ECO:0000256" key="9">
    <source>
        <dbReference type="ARBA" id="ARBA00022842"/>
    </source>
</evidence>
<comment type="pathway">
    <text evidence="3">Protein modification; protein glycosylation.</text>
</comment>
<dbReference type="KEGG" id="spao:SPAR_D00520"/>
<keyword evidence="7 14" id="KW-0812">Transmembrane</keyword>
<dbReference type="FunFam" id="3.40.1180.10:FF:000011">
    <property type="entry name" value="NUS1p putative prenyltransferase"/>
    <property type="match status" value="1"/>
</dbReference>
<evidence type="ECO:0000256" key="12">
    <source>
        <dbReference type="ARBA" id="ARBA00047353"/>
    </source>
</evidence>
<proteinExistence type="inferred from homology"/>
<evidence type="ECO:0000256" key="3">
    <source>
        <dbReference type="ARBA" id="ARBA00004922"/>
    </source>
</evidence>
<dbReference type="AlphaFoldDB" id="A0A8B8UMS4"/>
<keyword evidence="10 14" id="KW-1133">Transmembrane helix</keyword>
<reference evidence="15" key="1">
    <citation type="journal article" date="2017" name="Nat. Genet.">
        <title>Contrasting evolutionary genome dynamics between domesticated and wild yeasts.</title>
        <authorList>
            <person name="Yue J.X."/>
            <person name="Li J."/>
            <person name="Aigrain L."/>
            <person name="Hallin J."/>
            <person name="Persson K."/>
            <person name="Oliver K."/>
            <person name="Bergstrom A."/>
            <person name="Coupland P."/>
            <person name="Warringer J."/>
            <person name="Lagomarsino M.C."/>
            <person name="Fischer G."/>
            <person name="Durbin R."/>
            <person name="Liti G."/>
        </authorList>
    </citation>
    <scope>NUCLEOTIDE SEQUENCE</scope>
    <source>
        <strain evidence="15">CBS432</strain>
    </source>
</reference>
<dbReference type="VEuPathDB" id="FungiDB:SPAR_D00520"/>
<keyword evidence="11 14" id="KW-0472">Membrane</keyword>
<evidence type="ECO:0000256" key="7">
    <source>
        <dbReference type="ARBA" id="ARBA00022692"/>
    </source>
</evidence>
<gene>
    <name evidence="15" type="primary">NUS1</name>
    <name evidence="15" type="ORF">SPAR_D00520</name>
</gene>
<organism evidence="15">
    <name type="scientific">Saccharomyces paradoxus</name>
    <name type="common">Yeast</name>
    <name type="synonym">Saccharomyces douglasii</name>
    <dbReference type="NCBI Taxonomy" id="27291"/>
    <lineage>
        <taxon>Eukaryota</taxon>
        <taxon>Fungi</taxon>
        <taxon>Dikarya</taxon>
        <taxon>Ascomycota</taxon>
        <taxon>Saccharomycotina</taxon>
        <taxon>Saccharomycetes</taxon>
        <taxon>Saccharomycetales</taxon>
        <taxon>Saccharomycetaceae</taxon>
        <taxon>Saccharomyces</taxon>
    </lineage>
</organism>
<dbReference type="Gene3D" id="3.40.1180.10">
    <property type="entry name" value="Decaprenyl diphosphate synthase-like"/>
    <property type="match status" value="1"/>
</dbReference>
<dbReference type="PANTHER" id="PTHR21528">
    <property type="entry name" value="DEHYDRODOLICHYL DIPHOSPHATE SYNTHASE COMPLEX SUBUNIT NUS1"/>
    <property type="match status" value="1"/>
</dbReference>
<dbReference type="GO" id="GO:0005789">
    <property type="term" value="C:endoplasmic reticulum membrane"/>
    <property type="evidence" value="ECO:0007669"/>
    <property type="project" value="UniProtKB-SubCell"/>
</dbReference>
<reference evidence="15" key="3">
    <citation type="submission" date="2025-07" db="EMBL/GenBank/DDBJ databases">
        <authorList>
            <consortium name="NCBI Genome Project"/>
        </authorList>
    </citation>
    <scope>NUCLEOTIDE SEQUENCE</scope>
    <source>
        <strain evidence="15">CBS432</strain>
    </source>
</reference>
<evidence type="ECO:0000256" key="4">
    <source>
        <dbReference type="ARBA" id="ARBA00005432"/>
    </source>
</evidence>